<dbReference type="Proteomes" id="UP000199352">
    <property type="component" value="Unassembled WGS sequence"/>
</dbReference>
<evidence type="ECO:0000313" key="2">
    <source>
        <dbReference type="EMBL" id="SER27476.1"/>
    </source>
</evidence>
<evidence type="ECO:0000256" key="1">
    <source>
        <dbReference type="SAM" id="SignalP"/>
    </source>
</evidence>
<evidence type="ECO:0008006" key="4">
    <source>
        <dbReference type="Google" id="ProtNLM"/>
    </source>
</evidence>
<dbReference type="EMBL" id="FOFR01000009">
    <property type="protein sequence ID" value="SER27476.1"/>
    <property type="molecule type" value="Genomic_DNA"/>
</dbReference>
<dbReference type="AlphaFoldDB" id="A0A1H9MUU2"/>
<organism evidence="2 3">
    <name type="scientific">Lentzea xinjiangensis</name>
    <dbReference type="NCBI Taxonomy" id="402600"/>
    <lineage>
        <taxon>Bacteria</taxon>
        <taxon>Bacillati</taxon>
        <taxon>Actinomycetota</taxon>
        <taxon>Actinomycetes</taxon>
        <taxon>Pseudonocardiales</taxon>
        <taxon>Pseudonocardiaceae</taxon>
        <taxon>Lentzea</taxon>
    </lineage>
</organism>
<gene>
    <name evidence="2" type="ORF">SAMN05216188_109261</name>
</gene>
<keyword evidence="3" id="KW-1185">Reference proteome</keyword>
<dbReference type="STRING" id="402600.SAMN05216188_109261"/>
<dbReference type="PROSITE" id="PS51257">
    <property type="entry name" value="PROKAR_LIPOPROTEIN"/>
    <property type="match status" value="1"/>
</dbReference>
<feature type="signal peptide" evidence="1">
    <location>
        <begin position="1"/>
        <end position="22"/>
    </location>
</feature>
<sequence>MTVTRPYLGPALLLGVLTACTAQQPAPPAFEDTDPCTLLAAGDAGALSGTPARTERACDYPFDSLRARLTLETGEFADASQELLAGGGYGAVIGDRPMTRRCDVDSGGDESGEVTCDAVVEVRDGQLIRLKVVQRSHDANAVGQVTQSLAGKALGRVPVTS</sequence>
<evidence type="ECO:0000313" key="3">
    <source>
        <dbReference type="Proteomes" id="UP000199352"/>
    </source>
</evidence>
<keyword evidence="1" id="KW-0732">Signal</keyword>
<protein>
    <recommendedName>
        <fullName evidence="4">DUF3558 domain-containing protein</fullName>
    </recommendedName>
</protein>
<feature type="chain" id="PRO_5038944770" description="DUF3558 domain-containing protein" evidence="1">
    <location>
        <begin position="23"/>
        <end position="161"/>
    </location>
</feature>
<reference evidence="3" key="1">
    <citation type="submission" date="2016-10" db="EMBL/GenBank/DDBJ databases">
        <authorList>
            <person name="Varghese N."/>
            <person name="Submissions S."/>
        </authorList>
    </citation>
    <scope>NUCLEOTIDE SEQUENCE [LARGE SCALE GENOMIC DNA]</scope>
    <source>
        <strain evidence="3">CGMCC 4.3525</strain>
    </source>
</reference>
<proteinExistence type="predicted"/>
<accession>A0A1H9MUU2</accession>
<name>A0A1H9MUU2_9PSEU</name>